<proteinExistence type="predicted"/>
<dbReference type="EMBL" id="JACEIK010001252">
    <property type="protein sequence ID" value="MCD7467638.1"/>
    <property type="molecule type" value="Genomic_DNA"/>
</dbReference>
<comment type="caution">
    <text evidence="1">The sequence shown here is derived from an EMBL/GenBank/DDBJ whole genome shotgun (WGS) entry which is preliminary data.</text>
</comment>
<organism evidence="1 2">
    <name type="scientific">Datura stramonium</name>
    <name type="common">Jimsonweed</name>
    <name type="synonym">Common thornapple</name>
    <dbReference type="NCBI Taxonomy" id="4076"/>
    <lineage>
        <taxon>Eukaryota</taxon>
        <taxon>Viridiplantae</taxon>
        <taxon>Streptophyta</taxon>
        <taxon>Embryophyta</taxon>
        <taxon>Tracheophyta</taxon>
        <taxon>Spermatophyta</taxon>
        <taxon>Magnoliopsida</taxon>
        <taxon>eudicotyledons</taxon>
        <taxon>Gunneridae</taxon>
        <taxon>Pentapetalae</taxon>
        <taxon>asterids</taxon>
        <taxon>lamiids</taxon>
        <taxon>Solanales</taxon>
        <taxon>Solanaceae</taxon>
        <taxon>Solanoideae</taxon>
        <taxon>Datureae</taxon>
        <taxon>Datura</taxon>
    </lineage>
</organism>
<keyword evidence="2" id="KW-1185">Reference proteome</keyword>
<name>A0ABS8T921_DATST</name>
<accession>A0ABS8T921</accession>
<evidence type="ECO:0000313" key="1">
    <source>
        <dbReference type="EMBL" id="MCD7467638.1"/>
    </source>
</evidence>
<sequence>MRAVVAFVAWINQQVDHWDVMAHRIIVVQQDDYMAHRIIVVQQDDYMAWYRRIAQLLITNLIRRVKGDGQYETLVRGIQEMHQLGIFL</sequence>
<protein>
    <submittedName>
        <fullName evidence="1">Uncharacterized protein</fullName>
    </submittedName>
</protein>
<evidence type="ECO:0000313" key="2">
    <source>
        <dbReference type="Proteomes" id="UP000823775"/>
    </source>
</evidence>
<reference evidence="1 2" key="1">
    <citation type="journal article" date="2021" name="BMC Genomics">
        <title>Datura genome reveals duplications of psychoactive alkaloid biosynthetic genes and high mutation rate following tissue culture.</title>
        <authorList>
            <person name="Rajewski A."/>
            <person name="Carter-House D."/>
            <person name="Stajich J."/>
            <person name="Litt A."/>
        </authorList>
    </citation>
    <scope>NUCLEOTIDE SEQUENCE [LARGE SCALE GENOMIC DNA]</scope>
    <source>
        <strain evidence="1">AR-01</strain>
    </source>
</reference>
<dbReference type="Proteomes" id="UP000823775">
    <property type="component" value="Unassembled WGS sequence"/>
</dbReference>
<gene>
    <name evidence="1" type="ORF">HAX54_005181</name>
</gene>